<feature type="region of interest" description="Disordered" evidence="6">
    <location>
        <begin position="50"/>
        <end position="69"/>
    </location>
</feature>
<dbReference type="AlphaFoldDB" id="A0A4U6XK30"/>
<evidence type="ECO:0000256" key="1">
    <source>
        <dbReference type="ARBA" id="ARBA00004123"/>
    </source>
</evidence>
<dbReference type="OrthoDB" id="28455at2759"/>
<sequence>MTVGATVVVDPSSYRYQREFASQNFQAEKKFWDIPLGGLQSLTSLYSRKEHHYNTPNSSERPARPRRYRNTPQPAIKVSAMALPISRPKLPVAVNKPTPYTFDLGLLMANDPNPVELDKSAIEDSLAATARDGAQALINQLLTTCPLQSTTDGVLLSLPAPSTALPREKPVPKPKEPTKWERFAAKRGIKPKTREQRRNLVYDEDTKEWRAKWGYKGMNKKGEDDWLVEVDPKEEMNRKEGTTVQGDKRRERKERIKRNERKMRKNQRESGKR</sequence>
<comment type="similarity">
    <text evidence="2 5">Belongs to the RRS1 family.</text>
</comment>
<feature type="region of interest" description="Disordered" evidence="6">
    <location>
        <begin position="222"/>
        <end position="273"/>
    </location>
</feature>
<dbReference type="GO" id="GO:0005634">
    <property type="term" value="C:nucleus"/>
    <property type="evidence" value="ECO:0007669"/>
    <property type="project" value="UniProtKB-SubCell"/>
</dbReference>
<name>A0A4U6XK30_9PEZI</name>
<dbReference type="GO" id="GO:0042254">
    <property type="term" value="P:ribosome biogenesis"/>
    <property type="evidence" value="ECO:0007669"/>
    <property type="project" value="UniProtKB-KW"/>
</dbReference>
<dbReference type="STRING" id="1306861.A0A4U6XK30"/>
<proteinExistence type="inferred from homology"/>
<keyword evidence="8" id="KW-1185">Reference proteome</keyword>
<comment type="function">
    <text evidence="5">Involved in ribosomal large subunit assembly.</text>
</comment>
<dbReference type="Pfam" id="PF04939">
    <property type="entry name" value="RRS1"/>
    <property type="match status" value="1"/>
</dbReference>
<evidence type="ECO:0000256" key="6">
    <source>
        <dbReference type="SAM" id="MobiDB-lite"/>
    </source>
</evidence>
<keyword evidence="4 5" id="KW-0539">Nucleus</keyword>
<evidence type="ECO:0000256" key="4">
    <source>
        <dbReference type="ARBA" id="ARBA00023242"/>
    </source>
</evidence>
<dbReference type="InterPro" id="IPR007023">
    <property type="entry name" value="Ribosom_reg"/>
</dbReference>
<dbReference type="EMBL" id="PJEX01000079">
    <property type="protein sequence ID" value="TKW56013.1"/>
    <property type="molecule type" value="Genomic_DNA"/>
</dbReference>
<gene>
    <name evidence="7" type="primary">RRS1</name>
    <name evidence="7" type="ORF">CTA1_7732</name>
</gene>
<feature type="compositionally biased region" description="Basic residues" evidence="6">
    <location>
        <begin position="250"/>
        <end position="265"/>
    </location>
</feature>
<evidence type="ECO:0000313" key="8">
    <source>
        <dbReference type="Proteomes" id="UP000310108"/>
    </source>
</evidence>
<reference evidence="7 8" key="1">
    <citation type="journal article" date="2019" name="PLoS ONE">
        <title>Comparative genome analysis indicates high evolutionary potential of pathogenicity genes in Colletotrichum tanaceti.</title>
        <authorList>
            <person name="Lelwala R.V."/>
            <person name="Korhonen P.K."/>
            <person name="Young N.D."/>
            <person name="Scott J.B."/>
            <person name="Ades P.A."/>
            <person name="Gasser R.B."/>
            <person name="Taylor P.W.J."/>
        </authorList>
    </citation>
    <scope>NUCLEOTIDE SEQUENCE [LARGE SCALE GENOMIC DNA]</scope>
    <source>
        <strain evidence="7">BRIP57314</strain>
    </source>
</reference>
<evidence type="ECO:0000313" key="7">
    <source>
        <dbReference type="EMBL" id="TKW56013.1"/>
    </source>
</evidence>
<comment type="caution">
    <text evidence="7">The sequence shown here is derived from an EMBL/GenBank/DDBJ whole genome shotgun (WGS) entry which is preliminary data.</text>
</comment>
<protein>
    <recommendedName>
        <fullName evidence="5">Ribosome biogenesis regulatory protein</fullName>
    </recommendedName>
</protein>
<organism evidence="7 8">
    <name type="scientific">Colletotrichum tanaceti</name>
    <dbReference type="NCBI Taxonomy" id="1306861"/>
    <lineage>
        <taxon>Eukaryota</taxon>
        <taxon>Fungi</taxon>
        <taxon>Dikarya</taxon>
        <taxon>Ascomycota</taxon>
        <taxon>Pezizomycotina</taxon>
        <taxon>Sordariomycetes</taxon>
        <taxon>Hypocreomycetidae</taxon>
        <taxon>Glomerellales</taxon>
        <taxon>Glomerellaceae</taxon>
        <taxon>Colletotrichum</taxon>
        <taxon>Colletotrichum destructivum species complex</taxon>
    </lineage>
</organism>
<dbReference type="Proteomes" id="UP000310108">
    <property type="component" value="Unassembled WGS sequence"/>
</dbReference>
<evidence type="ECO:0000256" key="5">
    <source>
        <dbReference type="RuleBase" id="RU364132"/>
    </source>
</evidence>
<accession>A0A4U6XK30</accession>
<keyword evidence="3 5" id="KW-0690">Ribosome biogenesis</keyword>
<comment type="subcellular location">
    <subcellularLocation>
        <location evidence="1 5">Nucleus</location>
    </subcellularLocation>
</comment>
<evidence type="ECO:0000256" key="3">
    <source>
        <dbReference type="ARBA" id="ARBA00022517"/>
    </source>
</evidence>
<evidence type="ECO:0000256" key="2">
    <source>
        <dbReference type="ARBA" id="ARBA00010077"/>
    </source>
</evidence>
<feature type="compositionally biased region" description="Basic and acidic residues" evidence="6">
    <location>
        <begin position="222"/>
        <end position="249"/>
    </location>
</feature>